<feature type="signal peptide" evidence="1">
    <location>
        <begin position="1"/>
        <end position="21"/>
    </location>
</feature>
<feature type="chain" id="PRO_5036840468" evidence="1">
    <location>
        <begin position="22"/>
        <end position="341"/>
    </location>
</feature>
<name>A0A934SD20_9RHOB</name>
<comment type="caution">
    <text evidence="2">The sequence shown here is derived from an EMBL/GenBank/DDBJ whole genome shotgun (WGS) entry which is preliminary data.</text>
</comment>
<dbReference type="InterPro" id="IPR002816">
    <property type="entry name" value="TraB/PrgY/GumN_fam"/>
</dbReference>
<dbReference type="Pfam" id="PF01963">
    <property type="entry name" value="TraB_PrgY_gumN"/>
    <property type="match status" value="1"/>
</dbReference>
<accession>A0A934SD20</accession>
<dbReference type="Proteomes" id="UP000640485">
    <property type="component" value="Unassembled WGS sequence"/>
</dbReference>
<evidence type="ECO:0000313" key="3">
    <source>
        <dbReference type="Proteomes" id="UP000640485"/>
    </source>
</evidence>
<reference evidence="2" key="1">
    <citation type="submission" date="2021-01" db="EMBL/GenBank/DDBJ databases">
        <title>Paracoccus amoyensis sp. nov., isolated from the surface seawater along the coast of Xiamen Island, China.</title>
        <authorList>
            <person name="Lyu L."/>
        </authorList>
    </citation>
    <scope>NUCLEOTIDE SEQUENCE</scope>
    <source>
        <strain evidence="2">MJ17</strain>
    </source>
</reference>
<dbReference type="EMBL" id="JAEPRQ010000001">
    <property type="protein sequence ID" value="MBK4214661.1"/>
    <property type="molecule type" value="Genomic_DNA"/>
</dbReference>
<proteinExistence type="predicted"/>
<dbReference type="RefSeq" id="WP_200683352.1">
    <property type="nucleotide sequence ID" value="NZ_JAEPRQ010000001.1"/>
</dbReference>
<gene>
    <name evidence="2" type="ORF">JJJ17_01835</name>
</gene>
<protein>
    <submittedName>
        <fullName evidence="2">TraB/GumN family protein</fullName>
    </submittedName>
</protein>
<dbReference type="CDD" id="cd14789">
    <property type="entry name" value="Tiki"/>
    <property type="match status" value="1"/>
</dbReference>
<dbReference type="AlphaFoldDB" id="A0A934SD20"/>
<evidence type="ECO:0000256" key="1">
    <source>
        <dbReference type="SAM" id="SignalP"/>
    </source>
</evidence>
<dbReference type="InterPro" id="IPR047111">
    <property type="entry name" value="YbaP-like"/>
</dbReference>
<dbReference type="PANTHER" id="PTHR40590:SF1">
    <property type="entry name" value="CYTOPLASMIC PROTEIN"/>
    <property type="match status" value="1"/>
</dbReference>
<sequence>MRLLLTAILVGWTGMAGLASAQIEGCSGTNLFADMPEDLRSELTEAATSVPNPEGILWRATKGDQDILMIGTYHFPDPRHRAMLDRVAPEIADAAALLVEAGPEEEAKLTRALSEDPSLMVDATGPTLPERLDPAEWAKLAEAMSDRGLPAVVTSKLRPWYVAMMLSISPCMMSQIQGETEDHGLDHLLVKAAEDKGIAVKALEPWNTVFTIFADLTVEQELDMIRASLPLAAHADDYAVTLGDAYFDGDIWLIWEFGRFDAYRSSGLSRDKVDEQMDLAQEQLMDKRNQSWIAPLTDAAQQAAADGKGIVAGFGALHLPGEQGVLRLLEKDGWTVERLDG</sequence>
<keyword evidence="1" id="KW-0732">Signal</keyword>
<dbReference type="PANTHER" id="PTHR40590">
    <property type="entry name" value="CYTOPLASMIC PROTEIN-RELATED"/>
    <property type="match status" value="1"/>
</dbReference>
<evidence type="ECO:0000313" key="2">
    <source>
        <dbReference type="EMBL" id="MBK4214661.1"/>
    </source>
</evidence>
<organism evidence="2 3">
    <name type="scientific">Paracoccus caeni</name>
    <dbReference type="NCBI Taxonomy" id="657651"/>
    <lineage>
        <taxon>Bacteria</taxon>
        <taxon>Pseudomonadati</taxon>
        <taxon>Pseudomonadota</taxon>
        <taxon>Alphaproteobacteria</taxon>
        <taxon>Rhodobacterales</taxon>
        <taxon>Paracoccaceae</taxon>
        <taxon>Paracoccus</taxon>
    </lineage>
</organism>
<keyword evidence="3" id="KW-1185">Reference proteome</keyword>